<sequence>MMQKPLSKSMLKKTFIPLAFILFIFQSAAQTDPGLKLWYLQPSGETWENALPIGNGRIGAMIYGNLPEEIIQLNEETVWSGSPNRNDNPYALEALPEIRKSIFEGEYKKAEQLAKENIQSKKSHGQMYQPVGNLHIQFPDHIDPGEYYRELDIENAIQLTRYKIGNASYQRETFASLADDVIVLKLSTDVKGGLNFNTKFSSPHQSSITNNDAVSTLGLSGKTSSHEGVEGLVKFQALANIRQFGGELIEKENGMEVSNADSVYIFISMASNFKRYDDISGDEKKSAKTALEKVAQEDYQILKNRHIQAYKKYFDRVSLDLGTTEAASLPTDERLKAFKSGNDPHLVSLYFQYGRYLLISSSQPGGQPANLQGIWNHRLSPPWDSKYTININAQMNYWPAERTNLSELHEPFLRMVEELAETGKQTAREMYGTRGWMAHHNTDIWRITGPVDDIFWGIWNGGGGWISQHLWEHYLYTGDEAFLNRAYPILKGTALFYLDFLVPHPEKSWLVVNPGTSPENAPKAHEGTSLDAGTTMDNQIAFDVFSTVIQAGKIVGENNEFLDSLLAYREKLPPMHIGQHGQLQEWLDDIDDPEDKHRHISHLYGLFPSNQISPLRTPELAAASKTTLIHRGDISTGWSMGWKVNWWARLLDGNHAYTLIQNQLSPVRGEFEGGGSYNNLFDAHPPFQIDGNFGCTSGIAEMLVQSANGEVHLLPALPDAWPKGKVKGLMARGGFEILDLVWQNGEIESIRIKSKLGGNLRIRSGIALKLADGEKIPKAEGENKNPFYVVAHTPTPIVAGNVVLDLLRIPEGYVYDISTEKNRIYELKASGN</sequence>
<dbReference type="InterPro" id="IPR049053">
    <property type="entry name" value="AFCA-like_C"/>
</dbReference>
<dbReference type="InterPro" id="IPR008928">
    <property type="entry name" value="6-hairpin_glycosidase_sf"/>
</dbReference>
<proteinExistence type="predicted"/>
<dbReference type="Pfam" id="PF21307">
    <property type="entry name" value="Glyco_hydro_95_C"/>
    <property type="match status" value="1"/>
</dbReference>
<dbReference type="FunFam" id="1.50.10.10:FF:000028">
    <property type="entry name" value="Alpha-L-fucosidase 2"/>
    <property type="match status" value="1"/>
</dbReference>
<evidence type="ECO:0000259" key="1">
    <source>
        <dbReference type="Pfam" id="PF14498"/>
    </source>
</evidence>
<name>A0A2T0WEG3_9BACT</name>
<evidence type="ECO:0000259" key="3">
    <source>
        <dbReference type="Pfam" id="PF22124"/>
    </source>
</evidence>
<feature type="domain" description="Glycosyl hydrolase family 95 N-terminal" evidence="1">
    <location>
        <begin position="37"/>
        <end position="275"/>
    </location>
</feature>
<gene>
    <name evidence="4" type="ORF">CLW00_1147</name>
</gene>
<protein>
    <submittedName>
        <fullName evidence="4">Alpha-L-fucosidase 2</fullName>
    </submittedName>
</protein>
<feature type="domain" description="Alpha fucosidase A-like C-terminal" evidence="2">
    <location>
        <begin position="705"/>
        <end position="776"/>
    </location>
</feature>
<feature type="domain" description="Glycosyl hydrolase family 95 catalytic" evidence="3">
    <location>
        <begin position="299"/>
        <end position="703"/>
    </location>
</feature>
<evidence type="ECO:0000313" key="5">
    <source>
        <dbReference type="Proteomes" id="UP000238157"/>
    </source>
</evidence>
<evidence type="ECO:0000313" key="4">
    <source>
        <dbReference type="EMBL" id="PRY85100.1"/>
    </source>
</evidence>
<dbReference type="PANTHER" id="PTHR31084:SF0">
    <property type="entry name" value="ALPHA-L-FUCOSIDASE 2"/>
    <property type="match status" value="1"/>
</dbReference>
<dbReference type="InterPro" id="IPR054363">
    <property type="entry name" value="GH95_cat"/>
</dbReference>
<dbReference type="AlphaFoldDB" id="A0A2T0WEG3"/>
<dbReference type="EMBL" id="PVTR01000014">
    <property type="protein sequence ID" value="PRY85100.1"/>
    <property type="molecule type" value="Genomic_DNA"/>
</dbReference>
<dbReference type="Pfam" id="PF14498">
    <property type="entry name" value="Glyco_hyd_65N_2"/>
    <property type="match status" value="1"/>
</dbReference>
<keyword evidence="5" id="KW-1185">Reference proteome</keyword>
<comment type="caution">
    <text evidence="4">The sequence shown here is derived from an EMBL/GenBank/DDBJ whole genome shotgun (WGS) entry which is preliminary data.</text>
</comment>
<dbReference type="GO" id="GO:0004560">
    <property type="term" value="F:alpha-L-fucosidase activity"/>
    <property type="evidence" value="ECO:0007669"/>
    <property type="project" value="InterPro"/>
</dbReference>
<dbReference type="GO" id="GO:0005975">
    <property type="term" value="P:carbohydrate metabolic process"/>
    <property type="evidence" value="ECO:0007669"/>
    <property type="project" value="InterPro"/>
</dbReference>
<dbReference type="Proteomes" id="UP000238157">
    <property type="component" value="Unassembled WGS sequence"/>
</dbReference>
<evidence type="ECO:0000259" key="2">
    <source>
        <dbReference type="Pfam" id="PF21307"/>
    </source>
</evidence>
<dbReference type="Pfam" id="PF22124">
    <property type="entry name" value="Glyco_hydro_95_cat"/>
    <property type="match status" value="1"/>
</dbReference>
<dbReference type="InterPro" id="IPR012341">
    <property type="entry name" value="6hp_glycosidase-like_sf"/>
</dbReference>
<dbReference type="PIRSF" id="PIRSF007663">
    <property type="entry name" value="UCP007663"/>
    <property type="match status" value="1"/>
</dbReference>
<dbReference type="Gene3D" id="1.50.10.10">
    <property type="match status" value="1"/>
</dbReference>
<reference evidence="4 5" key="1">
    <citation type="submission" date="2018-03" db="EMBL/GenBank/DDBJ databases">
        <title>Genomic Encyclopedia of Archaeal and Bacterial Type Strains, Phase II (KMG-II): from individual species to whole genera.</title>
        <authorList>
            <person name="Goeker M."/>
        </authorList>
    </citation>
    <scope>NUCLEOTIDE SEQUENCE [LARGE SCALE GENOMIC DNA]</scope>
    <source>
        <strain evidence="4 5">DSM 27929</strain>
    </source>
</reference>
<organism evidence="4 5">
    <name type="scientific">Mongoliibacter ruber</name>
    <dbReference type="NCBI Taxonomy" id="1750599"/>
    <lineage>
        <taxon>Bacteria</taxon>
        <taxon>Pseudomonadati</taxon>
        <taxon>Bacteroidota</taxon>
        <taxon>Cytophagia</taxon>
        <taxon>Cytophagales</taxon>
        <taxon>Cyclobacteriaceae</taxon>
        <taxon>Mongoliibacter</taxon>
    </lineage>
</organism>
<dbReference type="SUPFAM" id="SSF48208">
    <property type="entry name" value="Six-hairpin glycosidases"/>
    <property type="match status" value="1"/>
</dbReference>
<dbReference type="PANTHER" id="PTHR31084">
    <property type="entry name" value="ALPHA-L-FUCOSIDASE 2"/>
    <property type="match status" value="1"/>
</dbReference>
<accession>A0A2T0WEG3</accession>
<dbReference type="InterPro" id="IPR027414">
    <property type="entry name" value="GH95_N_dom"/>
</dbReference>
<dbReference type="RefSeq" id="WP_245917380.1">
    <property type="nucleotide sequence ID" value="NZ_PVTR01000014.1"/>
</dbReference>
<dbReference type="InterPro" id="IPR016518">
    <property type="entry name" value="Alpha-L-fucosidase"/>
</dbReference>